<protein>
    <submittedName>
        <fullName evidence="4">Pyrimidine ABC transporter, ATP-binding protein</fullName>
    </submittedName>
</protein>
<dbReference type="Gene3D" id="3.40.50.300">
    <property type="entry name" value="P-loop containing nucleotide triphosphate hydrolases"/>
    <property type="match status" value="1"/>
</dbReference>
<sequence length="184" mass="20465">MAFQSPQLLPWRTALNNVTLGLEVLGISKNERTDRATRWLERVHLEDALDRYPAQLSGGMAQRVSLARAFAIDPDLVLLDESFSALDEVTSAALRSDFVELAEQAEQSALIVTHNIQEAFEVAHRVLVLARPAKCVGEFITAEHDLEDPSVMSALRESVRGLMEQDASARNDEQERRASPVSRN</sequence>
<evidence type="ECO:0000256" key="2">
    <source>
        <dbReference type="SAM" id="MobiDB-lite"/>
    </source>
</evidence>
<dbReference type="SUPFAM" id="SSF52540">
    <property type="entry name" value="P-loop containing nucleoside triphosphate hydrolases"/>
    <property type="match status" value="1"/>
</dbReference>
<dbReference type="EMBL" id="CP031165">
    <property type="protein sequence ID" value="AXV06633.1"/>
    <property type="molecule type" value="Genomic_DNA"/>
</dbReference>
<dbReference type="Proteomes" id="UP000264006">
    <property type="component" value="Chromosome"/>
</dbReference>
<dbReference type="InterPro" id="IPR017871">
    <property type="entry name" value="ABC_transporter-like_CS"/>
</dbReference>
<dbReference type="Pfam" id="PF00005">
    <property type="entry name" value="ABC_tran"/>
    <property type="match status" value="1"/>
</dbReference>
<feature type="domain" description="ABC transporter" evidence="3">
    <location>
        <begin position="1"/>
        <end position="83"/>
    </location>
</feature>
<dbReference type="AlphaFoldDB" id="A0A346XWN6"/>
<dbReference type="KEGG" id="euz:DVS28_a1948"/>
<gene>
    <name evidence="4" type="ORF">DVS28_a1948</name>
</gene>
<dbReference type="GO" id="GO:0016887">
    <property type="term" value="F:ATP hydrolysis activity"/>
    <property type="evidence" value="ECO:0007669"/>
    <property type="project" value="InterPro"/>
</dbReference>
<reference evidence="4 5" key="1">
    <citation type="submission" date="2018-09" db="EMBL/GenBank/DDBJ databases">
        <title>Complete genome sequence of Euzebya sp. DY32-46 isolated from seawater of Pacific Ocean.</title>
        <authorList>
            <person name="Xu L."/>
            <person name="Wu Y.-H."/>
            <person name="Xu X.-W."/>
        </authorList>
    </citation>
    <scope>NUCLEOTIDE SEQUENCE [LARGE SCALE GENOMIC DNA]</scope>
    <source>
        <strain evidence="4 5">DY32-46</strain>
    </source>
</reference>
<evidence type="ECO:0000313" key="5">
    <source>
        <dbReference type="Proteomes" id="UP000264006"/>
    </source>
</evidence>
<evidence type="ECO:0000259" key="3">
    <source>
        <dbReference type="Pfam" id="PF00005"/>
    </source>
</evidence>
<accession>A0A346XWN6</accession>
<dbReference type="GO" id="GO:0005524">
    <property type="term" value="F:ATP binding"/>
    <property type="evidence" value="ECO:0007669"/>
    <property type="project" value="UniProtKB-KW"/>
</dbReference>
<name>A0A346XWN6_9ACTN</name>
<dbReference type="InterPro" id="IPR050166">
    <property type="entry name" value="ABC_transporter_ATP-bind"/>
</dbReference>
<feature type="region of interest" description="Disordered" evidence="2">
    <location>
        <begin position="162"/>
        <end position="184"/>
    </location>
</feature>
<proteinExistence type="predicted"/>
<feature type="compositionally biased region" description="Basic and acidic residues" evidence="2">
    <location>
        <begin position="167"/>
        <end position="178"/>
    </location>
</feature>
<keyword evidence="5" id="KW-1185">Reference proteome</keyword>
<dbReference type="PROSITE" id="PS00211">
    <property type="entry name" value="ABC_TRANSPORTER_1"/>
    <property type="match status" value="1"/>
</dbReference>
<dbReference type="PANTHER" id="PTHR42788">
    <property type="entry name" value="TAURINE IMPORT ATP-BINDING PROTEIN-RELATED"/>
    <property type="match status" value="1"/>
</dbReference>
<dbReference type="PANTHER" id="PTHR42788:SF13">
    <property type="entry name" value="ALIPHATIC SULFONATES IMPORT ATP-BINDING PROTEIN SSUB"/>
    <property type="match status" value="1"/>
</dbReference>
<keyword evidence="1" id="KW-0813">Transport</keyword>
<organism evidence="4 5">
    <name type="scientific">Euzebya pacifica</name>
    <dbReference type="NCBI Taxonomy" id="1608957"/>
    <lineage>
        <taxon>Bacteria</taxon>
        <taxon>Bacillati</taxon>
        <taxon>Actinomycetota</taxon>
        <taxon>Nitriliruptoria</taxon>
        <taxon>Euzebyales</taxon>
    </lineage>
</organism>
<evidence type="ECO:0000313" key="4">
    <source>
        <dbReference type="EMBL" id="AXV06633.1"/>
    </source>
</evidence>
<dbReference type="InterPro" id="IPR027417">
    <property type="entry name" value="P-loop_NTPase"/>
</dbReference>
<evidence type="ECO:0000256" key="1">
    <source>
        <dbReference type="ARBA" id="ARBA00022448"/>
    </source>
</evidence>
<dbReference type="InterPro" id="IPR003439">
    <property type="entry name" value="ABC_transporter-like_ATP-bd"/>
</dbReference>
<keyword evidence="4" id="KW-0547">Nucleotide-binding</keyword>
<keyword evidence="4" id="KW-0067">ATP-binding</keyword>